<proteinExistence type="predicted"/>
<dbReference type="EMBL" id="CAJNOO010003123">
    <property type="protein sequence ID" value="CAF1319369.1"/>
    <property type="molecule type" value="Genomic_DNA"/>
</dbReference>
<dbReference type="AlphaFoldDB" id="A0A815F2K1"/>
<evidence type="ECO:0000313" key="1">
    <source>
        <dbReference type="EMBL" id="CAF1319369.1"/>
    </source>
</evidence>
<gene>
    <name evidence="1" type="ORF">RFH988_LOCUS30673</name>
</gene>
<accession>A0A815F2K1</accession>
<dbReference type="OrthoDB" id="10521407at2759"/>
<reference evidence="1" key="1">
    <citation type="submission" date="2021-02" db="EMBL/GenBank/DDBJ databases">
        <authorList>
            <person name="Nowell W R."/>
        </authorList>
    </citation>
    <scope>NUCLEOTIDE SEQUENCE</scope>
</reference>
<name>A0A815F2K1_9BILA</name>
<comment type="caution">
    <text evidence="1">The sequence shown here is derived from an EMBL/GenBank/DDBJ whole genome shotgun (WGS) entry which is preliminary data.</text>
</comment>
<dbReference type="Proteomes" id="UP000663882">
    <property type="component" value="Unassembled WGS sequence"/>
</dbReference>
<protein>
    <submittedName>
        <fullName evidence="1">Uncharacterized protein</fullName>
    </submittedName>
</protein>
<evidence type="ECO:0000313" key="2">
    <source>
        <dbReference type="Proteomes" id="UP000663882"/>
    </source>
</evidence>
<organism evidence="1 2">
    <name type="scientific">Rotaria sordida</name>
    <dbReference type="NCBI Taxonomy" id="392033"/>
    <lineage>
        <taxon>Eukaryota</taxon>
        <taxon>Metazoa</taxon>
        <taxon>Spiralia</taxon>
        <taxon>Gnathifera</taxon>
        <taxon>Rotifera</taxon>
        <taxon>Eurotatoria</taxon>
        <taxon>Bdelloidea</taxon>
        <taxon>Philodinida</taxon>
        <taxon>Philodinidae</taxon>
        <taxon>Rotaria</taxon>
    </lineage>
</organism>
<sequence>MGKNLLLNIYQNSSRLILNSLLETLAEKYLLDFVLHFGFTKIGLLLMIQVVPFFTVPYFAPTSINDSSAPVPSNCTTLPVEQHIVFYDRITQLIFESNRWQLPYR</sequence>